<sequence length="116" mass="12234">MTAPPFDRGLQPERSELAWRRTGLAFAVTSIVALRLLPAVFDDARWVVAGVVGVLLSTVLWTLSRRRGRRTSEALRAQGLRARLPGGGLVFAVSLGLSVVGAAGIVVVLTAATSRG</sequence>
<keyword evidence="2 5" id="KW-0812">Transmembrane</keyword>
<evidence type="ECO:0000256" key="4">
    <source>
        <dbReference type="ARBA" id="ARBA00023136"/>
    </source>
</evidence>
<evidence type="ECO:0000313" key="7">
    <source>
        <dbReference type="EMBL" id="WDM42050.1"/>
    </source>
</evidence>
<dbReference type="InterPro" id="IPR003807">
    <property type="entry name" value="DUF202"/>
</dbReference>
<keyword evidence="3 5" id="KW-1133">Transmembrane helix</keyword>
<keyword evidence="4 5" id="KW-0472">Membrane</keyword>
<organism evidence="7 8">
    <name type="scientific">Microbacterium luteolum</name>
    <name type="common">Aureobacterium luteolum</name>
    <dbReference type="NCBI Taxonomy" id="69367"/>
    <lineage>
        <taxon>Bacteria</taxon>
        <taxon>Bacillati</taxon>
        <taxon>Actinomycetota</taxon>
        <taxon>Actinomycetes</taxon>
        <taxon>Micrococcales</taxon>
        <taxon>Microbacteriaceae</taxon>
        <taxon>Microbacterium</taxon>
    </lineage>
</organism>
<reference evidence="7 8" key="1">
    <citation type="submission" date="2021-06" db="EMBL/GenBank/DDBJ databases">
        <title>Genome-based taxonomic framework of Microbacterium strains isolated from marine environment, the description of four new species and reclassification of four preexisting species.</title>
        <authorList>
            <person name="Lee S.D."/>
            <person name="Kim S.-M."/>
            <person name="Byeon Y.-S."/>
            <person name="Yang H.L."/>
            <person name="Kim I.S."/>
        </authorList>
    </citation>
    <scope>NUCLEOTIDE SEQUENCE [LARGE SCALE GENOMIC DNA]</scope>
    <source>
        <strain evidence="7 8">KACC 14465</strain>
    </source>
</reference>
<dbReference type="Pfam" id="PF02656">
    <property type="entry name" value="DUF202"/>
    <property type="match status" value="1"/>
</dbReference>
<feature type="transmembrane region" description="Helical" evidence="5">
    <location>
        <begin position="21"/>
        <end position="40"/>
    </location>
</feature>
<name>A0ABY7XMK5_MICLT</name>
<feature type="domain" description="DUF202" evidence="6">
    <location>
        <begin position="7"/>
        <end position="72"/>
    </location>
</feature>
<evidence type="ECO:0000259" key="6">
    <source>
        <dbReference type="Pfam" id="PF02656"/>
    </source>
</evidence>
<dbReference type="EMBL" id="CP078075">
    <property type="protein sequence ID" value="WDM42050.1"/>
    <property type="molecule type" value="Genomic_DNA"/>
</dbReference>
<evidence type="ECO:0000256" key="3">
    <source>
        <dbReference type="ARBA" id="ARBA00022989"/>
    </source>
</evidence>
<gene>
    <name evidence="7" type="ORF">KV395_01645</name>
</gene>
<comment type="subcellular location">
    <subcellularLocation>
        <location evidence="1">Endomembrane system</location>
        <topology evidence="1">Multi-pass membrane protein</topology>
    </subcellularLocation>
</comment>
<feature type="transmembrane region" description="Helical" evidence="5">
    <location>
        <begin position="84"/>
        <end position="112"/>
    </location>
</feature>
<protein>
    <submittedName>
        <fullName evidence="7">DUF202 domain-containing protein</fullName>
    </submittedName>
</protein>
<dbReference type="RefSeq" id="WP_282215909.1">
    <property type="nucleotide sequence ID" value="NZ_BAAAUN010000001.1"/>
</dbReference>
<evidence type="ECO:0000256" key="1">
    <source>
        <dbReference type="ARBA" id="ARBA00004127"/>
    </source>
</evidence>
<evidence type="ECO:0000313" key="8">
    <source>
        <dbReference type="Proteomes" id="UP001215097"/>
    </source>
</evidence>
<proteinExistence type="predicted"/>
<keyword evidence="8" id="KW-1185">Reference proteome</keyword>
<dbReference type="Proteomes" id="UP001215097">
    <property type="component" value="Chromosome"/>
</dbReference>
<evidence type="ECO:0000256" key="5">
    <source>
        <dbReference type="SAM" id="Phobius"/>
    </source>
</evidence>
<evidence type="ECO:0000256" key="2">
    <source>
        <dbReference type="ARBA" id="ARBA00022692"/>
    </source>
</evidence>
<feature type="transmembrane region" description="Helical" evidence="5">
    <location>
        <begin position="46"/>
        <end position="63"/>
    </location>
</feature>
<accession>A0ABY7XMK5</accession>